<name>A0A1H4JA18_9FLAO</name>
<reference evidence="1 2" key="1">
    <citation type="submission" date="2016-10" db="EMBL/GenBank/DDBJ databases">
        <authorList>
            <person name="de Groot N.N."/>
        </authorList>
    </citation>
    <scope>NUCLEOTIDE SEQUENCE [LARGE SCALE GENOMIC DNA]</scope>
    <source>
        <strain evidence="1 2">MAR_2009_71</strain>
    </source>
</reference>
<accession>A0A1H4JA18</accession>
<proteinExistence type="predicted"/>
<gene>
    <name evidence="1" type="ORF">SAMN05192540_0204</name>
</gene>
<evidence type="ECO:0008006" key="3">
    <source>
        <dbReference type="Google" id="ProtNLM"/>
    </source>
</evidence>
<dbReference type="EMBL" id="FNTB01000001">
    <property type="protein sequence ID" value="SEB42488.1"/>
    <property type="molecule type" value="Genomic_DNA"/>
</dbReference>
<evidence type="ECO:0000313" key="2">
    <source>
        <dbReference type="Proteomes" id="UP000183038"/>
    </source>
</evidence>
<organism evidence="1 2">
    <name type="scientific">Maribacter dokdonensis</name>
    <dbReference type="NCBI Taxonomy" id="320912"/>
    <lineage>
        <taxon>Bacteria</taxon>
        <taxon>Pseudomonadati</taxon>
        <taxon>Bacteroidota</taxon>
        <taxon>Flavobacteriia</taxon>
        <taxon>Flavobacteriales</taxon>
        <taxon>Flavobacteriaceae</taxon>
        <taxon>Maribacter</taxon>
    </lineage>
</organism>
<evidence type="ECO:0000313" key="1">
    <source>
        <dbReference type="EMBL" id="SEB42488.1"/>
    </source>
</evidence>
<dbReference type="InterPro" id="IPR021272">
    <property type="entry name" value="DUF2851"/>
</dbReference>
<dbReference type="Proteomes" id="UP000183038">
    <property type="component" value="Unassembled WGS sequence"/>
</dbReference>
<protein>
    <recommendedName>
        <fullName evidence="3">DUF2851 domain-containing protein</fullName>
    </recommendedName>
</protein>
<sequence>MPALQRVFYFYEMKEDLLHFIWKYKKYPVNGLETTSNEPVYIKSAGIHNHLSGPDFFNAQIELNGQLWAGNVEIHVKSSDWYAHNHQEDRNYDNVILHVVWEDDIGVYRKDGGQIPTLSLKNYIPVQVLENYQKLFNVKNHRFINCENDFDKVDGFIRNNWLDRLFIERLEQKSVYINELLCYTNNNWEQVLFLMLLKSFGSKINREIFVEIGKSIDFSIIRKLYKKPFQMESLLLGQANLLEVTIDDDQYLNELKKEYTFLSHKFNLIPVFKSPEYFRLRPMNFPTIRLAQLSAIYAENNNLFHSLIENNELDFQEYFKVGTSQYWDTHYNFGKNSKKGKKKISNSFLNLLIINTIIPLKFAYNRYKGAQDNEGLFKMMAKIKKEENSIIANFDKLETSIFSAKDSQAYLQLYNNYCTKDKCLDCAIGASLLNVKV</sequence>
<dbReference type="AlphaFoldDB" id="A0A1H4JA18"/>
<dbReference type="Pfam" id="PF11013">
    <property type="entry name" value="DUF2851"/>
    <property type="match status" value="1"/>
</dbReference>